<protein>
    <submittedName>
        <fullName evidence="1">Uncharacterized protein</fullName>
    </submittedName>
</protein>
<accession>A0A2V3J4D9</accession>
<dbReference type="EMBL" id="NBIV01000009">
    <property type="protein sequence ID" value="PXF48992.1"/>
    <property type="molecule type" value="Genomic_DNA"/>
</dbReference>
<name>A0A2V3J4D9_9FLOR</name>
<organism evidence="1 2">
    <name type="scientific">Gracilariopsis chorda</name>
    <dbReference type="NCBI Taxonomy" id="448386"/>
    <lineage>
        <taxon>Eukaryota</taxon>
        <taxon>Rhodophyta</taxon>
        <taxon>Florideophyceae</taxon>
        <taxon>Rhodymeniophycidae</taxon>
        <taxon>Gracilariales</taxon>
        <taxon>Gracilariaceae</taxon>
        <taxon>Gracilariopsis</taxon>
    </lineage>
</organism>
<dbReference type="PANTHER" id="PTHR40743">
    <property type="entry name" value="NUCLEOTIDE-DIPHOSPHO-SUGAR TRANSFERASE CONTAINING PROTEIN"/>
    <property type="match status" value="1"/>
</dbReference>
<dbReference type="Proteomes" id="UP000247409">
    <property type="component" value="Unassembled WGS sequence"/>
</dbReference>
<evidence type="ECO:0000313" key="2">
    <source>
        <dbReference type="Proteomes" id="UP000247409"/>
    </source>
</evidence>
<dbReference type="Gene3D" id="3.40.50.11340">
    <property type="match status" value="1"/>
</dbReference>
<gene>
    <name evidence="1" type="ORF">BWQ96_01130</name>
</gene>
<comment type="caution">
    <text evidence="1">The sequence shown here is derived from an EMBL/GenBank/DDBJ whole genome shotgun (WGS) entry which is preliminary data.</text>
</comment>
<dbReference type="Gene3D" id="3.40.50.11350">
    <property type="match status" value="1"/>
</dbReference>
<dbReference type="OrthoDB" id="3393at2759"/>
<evidence type="ECO:0000313" key="1">
    <source>
        <dbReference type="EMBL" id="PXF48992.1"/>
    </source>
</evidence>
<reference evidence="1 2" key="1">
    <citation type="journal article" date="2018" name="Mol. Biol. Evol.">
        <title>Analysis of the draft genome of the red seaweed Gracilariopsis chorda provides insights into genome size evolution in Rhodophyta.</title>
        <authorList>
            <person name="Lee J."/>
            <person name="Yang E.C."/>
            <person name="Graf L."/>
            <person name="Yang J.H."/>
            <person name="Qiu H."/>
            <person name="Zel Zion U."/>
            <person name="Chan C.X."/>
            <person name="Stephens T.G."/>
            <person name="Weber A.P.M."/>
            <person name="Boo G.H."/>
            <person name="Boo S.M."/>
            <person name="Kim K.M."/>
            <person name="Shin Y."/>
            <person name="Jung M."/>
            <person name="Lee S.J."/>
            <person name="Yim H.S."/>
            <person name="Lee J.H."/>
            <person name="Bhattacharya D."/>
            <person name="Yoon H.S."/>
        </authorList>
    </citation>
    <scope>NUCLEOTIDE SEQUENCE [LARGE SCALE GENOMIC DNA]</scope>
    <source>
        <strain evidence="1 2">SKKU-2015</strain>
        <tissue evidence="1">Whole body</tissue>
    </source>
</reference>
<dbReference type="AlphaFoldDB" id="A0A2V3J4D9"/>
<dbReference type="PANTHER" id="PTHR40743:SF1">
    <property type="entry name" value="POSSIBLE GLYCOSYLTRANSFERASE"/>
    <property type="match status" value="1"/>
</dbReference>
<sequence length="674" mass="75969">MGVGNSRPQTDERGFQLSTFKSCRAPHFFHRLKEDMQRGTTQSAILLSVLLAFVFLLGMESSFHERIPGSSSSSMYSFLARSDTPSPIYRQLHHFHSVPRRYLKLMTLEQQRDLLMLMSTPASSGSHATPTRHALFVHISECKLQSCLRAIASAVTYAQVSQRVAVLFIDIADGINVSQLLQLSSNGGLTDDAILVALDDPESDFHGENQTSVVDWAEFTVVHAVAPSSLLELDASTMVSNYTDSRTPVPDYLETLPKIGNTETVATLDNLAALETHVSLTLSEVVWSRYAPRTMQERLFQDSLKPTEGVSHALLSRSSILGRYRATRNIRRTDSLLHQTYDIPEMLLKGMGELERKLLLLKLENKRKRSGVKNPKVIFVHTQYGLGNRLRALGSAMAFARSTGRILVLIWVPDQHLNCRFTDLFVANDEFIVSNSFAPGEEWPFSANAKRDPKMKHVKWYSYMRVNGVKATSSEEPVLDDAKHHIYVSTCYVIQSPVTPFIIRTTSSYWQVLRSLTPHVSVVRLVERFSSYPLSSMIGIHIRGKSIKTDINGVNATDYSEESSRTTDYWRNLTNVDTFIDEMRKQTADQMFYVAADQKEVFARLEHEFPSRVVYTPRHCDSRDRDCLPFALADILLLAKCASLRGSYWSSFSELSTRIGGARFLLAGIDFGRP</sequence>
<keyword evidence="2" id="KW-1185">Reference proteome</keyword>
<proteinExistence type="predicted"/>